<protein>
    <submittedName>
        <fullName evidence="6">DoxX-like protein</fullName>
    </submittedName>
</protein>
<keyword evidence="7" id="KW-1185">Reference proteome</keyword>
<keyword evidence="2 5" id="KW-0812">Transmembrane</keyword>
<reference evidence="6 7" key="1">
    <citation type="submission" date="2019-03" db="EMBL/GenBank/DDBJ databases">
        <title>Genomic Encyclopedia of Type Strains, Phase IV (KMG-IV): sequencing the most valuable type-strain genomes for metagenomic binning, comparative biology and taxonomic classification.</title>
        <authorList>
            <person name="Goeker M."/>
        </authorList>
    </citation>
    <scope>NUCLEOTIDE SEQUENCE [LARGE SCALE GENOMIC DNA]</scope>
    <source>
        <strain evidence="6 7">DSM 45361</strain>
    </source>
</reference>
<dbReference type="RefSeq" id="WP_133849606.1">
    <property type="nucleotide sequence ID" value="NZ_SNXZ01000002.1"/>
</dbReference>
<dbReference type="InterPro" id="IPR032808">
    <property type="entry name" value="DoxX"/>
</dbReference>
<dbReference type="Proteomes" id="UP000295444">
    <property type="component" value="Unassembled WGS sequence"/>
</dbReference>
<sequence length="113" mass="11555">MIVLLAATIGCVLANAFEVVAKLARAQFMLKNAAEVGVHERWIPYLAVLEGAGVAGLVAGLLGLRGLGLAAAIGLVLFFVGAVGAHVRARVFHNIAFPAAFLALAVAALGYFA</sequence>
<evidence type="ECO:0000256" key="5">
    <source>
        <dbReference type="SAM" id="Phobius"/>
    </source>
</evidence>
<dbReference type="EMBL" id="SNXZ01000002">
    <property type="protein sequence ID" value="TDQ00961.1"/>
    <property type="molecule type" value="Genomic_DNA"/>
</dbReference>
<evidence type="ECO:0000313" key="7">
    <source>
        <dbReference type="Proteomes" id="UP000295444"/>
    </source>
</evidence>
<dbReference type="OrthoDB" id="4337053at2"/>
<organism evidence="6 7">
    <name type="scientific">Labedaea rhizosphaerae</name>
    <dbReference type="NCBI Taxonomy" id="598644"/>
    <lineage>
        <taxon>Bacteria</taxon>
        <taxon>Bacillati</taxon>
        <taxon>Actinomycetota</taxon>
        <taxon>Actinomycetes</taxon>
        <taxon>Pseudonocardiales</taxon>
        <taxon>Pseudonocardiaceae</taxon>
        <taxon>Labedaea</taxon>
    </lineage>
</organism>
<keyword evidence="3 5" id="KW-1133">Transmembrane helix</keyword>
<comment type="caution">
    <text evidence="6">The sequence shown here is derived from an EMBL/GenBank/DDBJ whole genome shotgun (WGS) entry which is preliminary data.</text>
</comment>
<evidence type="ECO:0000256" key="2">
    <source>
        <dbReference type="ARBA" id="ARBA00022692"/>
    </source>
</evidence>
<name>A0A4V3CZU1_LABRH</name>
<keyword evidence="4 5" id="KW-0472">Membrane</keyword>
<comment type="subcellular location">
    <subcellularLocation>
        <location evidence="1">Membrane</location>
        <topology evidence="1">Multi-pass membrane protein</topology>
    </subcellularLocation>
</comment>
<accession>A0A4V3CZU1</accession>
<feature type="transmembrane region" description="Helical" evidence="5">
    <location>
        <begin position="95"/>
        <end position="112"/>
    </location>
</feature>
<evidence type="ECO:0000313" key="6">
    <source>
        <dbReference type="EMBL" id="TDQ00961.1"/>
    </source>
</evidence>
<evidence type="ECO:0000256" key="4">
    <source>
        <dbReference type="ARBA" id="ARBA00023136"/>
    </source>
</evidence>
<proteinExistence type="predicted"/>
<gene>
    <name evidence="6" type="ORF">EV186_102827</name>
</gene>
<dbReference type="GO" id="GO:0016020">
    <property type="term" value="C:membrane"/>
    <property type="evidence" value="ECO:0007669"/>
    <property type="project" value="UniProtKB-SubCell"/>
</dbReference>
<evidence type="ECO:0000256" key="3">
    <source>
        <dbReference type="ARBA" id="ARBA00022989"/>
    </source>
</evidence>
<dbReference type="AlphaFoldDB" id="A0A4V3CZU1"/>
<feature type="transmembrane region" description="Helical" evidence="5">
    <location>
        <begin position="69"/>
        <end position="89"/>
    </location>
</feature>
<evidence type="ECO:0000256" key="1">
    <source>
        <dbReference type="ARBA" id="ARBA00004141"/>
    </source>
</evidence>
<dbReference type="Pfam" id="PF13564">
    <property type="entry name" value="DoxX_2"/>
    <property type="match status" value="1"/>
</dbReference>